<keyword evidence="2 4" id="KW-0732">Signal</keyword>
<name>A0A8S3U0W9_MYTED</name>
<keyword evidence="3" id="KW-0677">Repeat</keyword>
<dbReference type="InterPro" id="IPR001611">
    <property type="entry name" value="Leu-rich_rpt"/>
</dbReference>
<evidence type="ECO:0000313" key="5">
    <source>
        <dbReference type="EMBL" id="CAG2237112.1"/>
    </source>
</evidence>
<feature type="chain" id="PRO_5035735159" evidence="4">
    <location>
        <begin position="16"/>
        <end position="603"/>
    </location>
</feature>
<dbReference type="GO" id="GO:0005615">
    <property type="term" value="C:extracellular space"/>
    <property type="evidence" value="ECO:0007669"/>
    <property type="project" value="TreeGrafter"/>
</dbReference>
<dbReference type="SUPFAM" id="SSF52058">
    <property type="entry name" value="L domain-like"/>
    <property type="match status" value="2"/>
</dbReference>
<dbReference type="EMBL" id="CAJPWZ010002375">
    <property type="protein sequence ID" value="CAG2237112.1"/>
    <property type="molecule type" value="Genomic_DNA"/>
</dbReference>
<dbReference type="Pfam" id="PF13855">
    <property type="entry name" value="LRR_8"/>
    <property type="match status" value="2"/>
</dbReference>
<dbReference type="Gene3D" id="3.80.10.10">
    <property type="entry name" value="Ribonuclease Inhibitor"/>
    <property type="match status" value="4"/>
</dbReference>
<organism evidence="5 6">
    <name type="scientific">Mytilus edulis</name>
    <name type="common">Blue mussel</name>
    <dbReference type="NCBI Taxonomy" id="6550"/>
    <lineage>
        <taxon>Eukaryota</taxon>
        <taxon>Metazoa</taxon>
        <taxon>Spiralia</taxon>
        <taxon>Lophotrochozoa</taxon>
        <taxon>Mollusca</taxon>
        <taxon>Bivalvia</taxon>
        <taxon>Autobranchia</taxon>
        <taxon>Pteriomorphia</taxon>
        <taxon>Mytilida</taxon>
        <taxon>Mytiloidea</taxon>
        <taxon>Mytilidae</taxon>
        <taxon>Mytilinae</taxon>
        <taxon>Mytilus</taxon>
    </lineage>
</organism>
<gene>
    <name evidence="5" type="ORF">MEDL_49570</name>
</gene>
<dbReference type="PROSITE" id="PS51450">
    <property type="entry name" value="LRR"/>
    <property type="match status" value="3"/>
</dbReference>
<evidence type="ECO:0000256" key="2">
    <source>
        <dbReference type="ARBA" id="ARBA00022729"/>
    </source>
</evidence>
<dbReference type="PANTHER" id="PTHR24373">
    <property type="entry name" value="SLIT RELATED LEUCINE-RICH REPEAT NEURONAL PROTEIN"/>
    <property type="match status" value="1"/>
</dbReference>
<dbReference type="InterPro" id="IPR003591">
    <property type="entry name" value="Leu-rich_rpt_typical-subtyp"/>
</dbReference>
<feature type="signal peptide" evidence="4">
    <location>
        <begin position="1"/>
        <end position="15"/>
    </location>
</feature>
<dbReference type="InterPro" id="IPR050328">
    <property type="entry name" value="Dev_Immune_Receptor"/>
</dbReference>
<dbReference type="PANTHER" id="PTHR24373:SF275">
    <property type="entry name" value="TIR DOMAIN-CONTAINING PROTEIN"/>
    <property type="match status" value="1"/>
</dbReference>
<evidence type="ECO:0000256" key="1">
    <source>
        <dbReference type="ARBA" id="ARBA00022614"/>
    </source>
</evidence>
<keyword evidence="1" id="KW-0433">Leucine-rich repeat</keyword>
<evidence type="ECO:0000256" key="4">
    <source>
        <dbReference type="SAM" id="SignalP"/>
    </source>
</evidence>
<reference evidence="5" key="1">
    <citation type="submission" date="2021-03" db="EMBL/GenBank/DDBJ databases">
        <authorList>
            <person name="Bekaert M."/>
        </authorList>
    </citation>
    <scope>NUCLEOTIDE SEQUENCE</scope>
</reference>
<sequence length="603" mass="68124">MLMFRCILLCSVVFARNWSCPDLDPCSCSSEPVLTIDCSDRQMFIQGQDNYNNFSKLQGLYIHELNLRNTNSKLPLHIFVDLQIHKLDISENKNIKNYKKILEKIDDSLEELNLKKASFLSHSVLKNLGRFKNLTVLSLEGNMLNMNILGDTFSNFHYLQNLDLSDNTLNYQMNSNPFDGLESLQVLHLESTKISLDNNKSLCFLRNLTSLKVLNLDRNNGAAEIKVVPLFKGNNMFSLTRLSLCSNKIALFQNTAFQGIEQLEVLELSDNLLRTVPLSVTSILFNLTHLNLSSNKIQYLSERTFTNLTKLLYLNLQRNQINSFPRYAFRGLGNSLQTLDLSSNKLIGGHFWVIGLMDLPSLLNLNVSYNFIKHIQNDSFDSTAYLQVLDISGNPLVFTDTMFSGIEASLKKLFVKSVGMEHVPLIPLQTISELDDLDLSNNRLKSLHSMFLTGVKAKHIYLQNMNISEISKLAFTGIQGPISIFLDNNKISSLRFLEESVPCFFSEISLRNNPLICDCTAFSVSSSGRYGHVIGKCINDDFVGKSINMISSLDKHLCKDLKTKSGWCSKTGKYISNIAASLHLGHHVVLYPLLMYSTFILIS</sequence>
<dbReference type="OrthoDB" id="2013775at2759"/>
<dbReference type="GO" id="GO:0031012">
    <property type="term" value="C:extracellular matrix"/>
    <property type="evidence" value="ECO:0007669"/>
    <property type="project" value="TreeGrafter"/>
</dbReference>
<dbReference type="InterPro" id="IPR032675">
    <property type="entry name" value="LRR_dom_sf"/>
</dbReference>
<dbReference type="Proteomes" id="UP000683360">
    <property type="component" value="Unassembled WGS sequence"/>
</dbReference>
<accession>A0A8S3U0W9</accession>
<dbReference type="SMART" id="SM00369">
    <property type="entry name" value="LRR_TYP"/>
    <property type="match status" value="8"/>
</dbReference>
<comment type="caution">
    <text evidence="5">The sequence shown here is derived from an EMBL/GenBank/DDBJ whole genome shotgun (WGS) entry which is preliminary data.</text>
</comment>
<proteinExistence type="predicted"/>
<evidence type="ECO:0000313" key="6">
    <source>
        <dbReference type="Proteomes" id="UP000683360"/>
    </source>
</evidence>
<keyword evidence="6" id="KW-1185">Reference proteome</keyword>
<dbReference type="AlphaFoldDB" id="A0A8S3U0W9"/>
<protein>
    <submittedName>
        <fullName evidence="5">Uncharacterized protein</fullName>
    </submittedName>
</protein>
<evidence type="ECO:0000256" key="3">
    <source>
        <dbReference type="ARBA" id="ARBA00022737"/>
    </source>
</evidence>